<evidence type="ECO:0000313" key="1">
    <source>
        <dbReference type="EMBL" id="SDA01855.1"/>
    </source>
</evidence>
<protein>
    <submittedName>
        <fullName evidence="1">BZ3500_MvSof-1268-A1-R1_Chr10-2g02974 protein</fullName>
    </submittedName>
</protein>
<keyword evidence="2" id="KW-1185">Reference proteome</keyword>
<gene>
    <name evidence="1" type="ORF">BZ3500_MVSOF-1268-A1-R1_CHR10-2G02974</name>
</gene>
<dbReference type="EMBL" id="FMWP01000117">
    <property type="protein sequence ID" value="SDA01855.1"/>
    <property type="molecule type" value="Genomic_DNA"/>
</dbReference>
<dbReference type="Proteomes" id="UP000249723">
    <property type="component" value="Unassembled WGS sequence"/>
</dbReference>
<dbReference type="AlphaFoldDB" id="A0A2X0M9U9"/>
<sequence length="64" mass="7334">MHGAAQQAKTVLVWGGPGALELPNERGTKEAQWGEYLHFIYRKKRVLRSPTDLRGIFECSVHLW</sequence>
<proteinExistence type="predicted"/>
<reference evidence="2" key="1">
    <citation type="submission" date="2016-10" db="EMBL/GenBank/DDBJ databases">
        <authorList>
            <person name="Jeantristanb JTB J.-T."/>
            <person name="Ricardo R."/>
        </authorList>
    </citation>
    <scope>NUCLEOTIDE SEQUENCE [LARGE SCALE GENOMIC DNA]</scope>
</reference>
<organism evidence="1 2">
    <name type="scientific">Microbotryum saponariae</name>
    <dbReference type="NCBI Taxonomy" id="289078"/>
    <lineage>
        <taxon>Eukaryota</taxon>
        <taxon>Fungi</taxon>
        <taxon>Dikarya</taxon>
        <taxon>Basidiomycota</taxon>
        <taxon>Pucciniomycotina</taxon>
        <taxon>Microbotryomycetes</taxon>
        <taxon>Microbotryales</taxon>
        <taxon>Microbotryaceae</taxon>
        <taxon>Microbotryum</taxon>
    </lineage>
</organism>
<accession>A0A2X0M9U9</accession>
<name>A0A2X0M9U9_9BASI</name>
<evidence type="ECO:0000313" key="2">
    <source>
        <dbReference type="Proteomes" id="UP000249723"/>
    </source>
</evidence>